<dbReference type="InParanoid" id="A0A540VKD5"/>
<keyword evidence="2" id="KW-0378">Hydrolase</keyword>
<dbReference type="RefSeq" id="WP_141608831.1">
    <property type="nucleotide sequence ID" value="NZ_VIGC02000004.1"/>
</dbReference>
<dbReference type="InterPro" id="IPR000073">
    <property type="entry name" value="AB_hydrolase_1"/>
</dbReference>
<evidence type="ECO:0000313" key="2">
    <source>
        <dbReference type="EMBL" id="TQE97235.1"/>
    </source>
</evidence>
<accession>A0A540VKD5</accession>
<dbReference type="PANTHER" id="PTHR43798">
    <property type="entry name" value="MONOACYLGLYCEROL LIPASE"/>
    <property type="match status" value="1"/>
</dbReference>
<dbReference type="GO" id="GO:0016020">
    <property type="term" value="C:membrane"/>
    <property type="evidence" value="ECO:0007669"/>
    <property type="project" value="TreeGrafter"/>
</dbReference>
<reference evidence="2 3" key="1">
    <citation type="submission" date="2019-06" db="EMBL/GenBank/DDBJ databases">
        <title>Genome sequence of Litorilinea aerophila BAA-2444.</title>
        <authorList>
            <person name="Maclea K.S."/>
            <person name="Maurais E.G."/>
            <person name="Iannazzi L.C."/>
        </authorList>
    </citation>
    <scope>NUCLEOTIDE SEQUENCE [LARGE SCALE GENOMIC DNA]</scope>
    <source>
        <strain evidence="2 3">ATCC BAA-2444</strain>
    </source>
</reference>
<organism evidence="2 3">
    <name type="scientific">Litorilinea aerophila</name>
    <dbReference type="NCBI Taxonomy" id="1204385"/>
    <lineage>
        <taxon>Bacteria</taxon>
        <taxon>Bacillati</taxon>
        <taxon>Chloroflexota</taxon>
        <taxon>Caldilineae</taxon>
        <taxon>Caldilineales</taxon>
        <taxon>Caldilineaceae</taxon>
        <taxon>Litorilinea</taxon>
    </lineage>
</organism>
<feature type="domain" description="AB hydrolase-1" evidence="1">
    <location>
        <begin position="26"/>
        <end position="251"/>
    </location>
</feature>
<sequence length="275" mass="30227">MSQWSDGYVTVNGIQIHYHRTGGEKPPVVLAHGITDNGLCWSRLARALEEDYDLILVDARGHGLSDKPEQGYSREDHAADLAGLIQALELDRPAIIGHSMGAASAAVCAARYPDVVGCLVLEDPPWRMPDAPADQDPQERAAQWREEILKRQQLSKEEIIAQGQTQNPTWSEEEFDAWAEAKLQVSPNVLEFVGQDGLPWVETVKAIRCPTLLVIADPERGAIVTPELARQAAELNPAVEVAHILGAGHNIRREQFDSFLLAVRDFLAQHVGSQG</sequence>
<evidence type="ECO:0000259" key="1">
    <source>
        <dbReference type="Pfam" id="PF00561"/>
    </source>
</evidence>
<protein>
    <submittedName>
        <fullName evidence="2">Alpha/beta hydrolase</fullName>
    </submittedName>
</protein>
<gene>
    <name evidence="2" type="ORF">FKZ61_04275</name>
</gene>
<dbReference type="PANTHER" id="PTHR43798:SF33">
    <property type="entry name" value="HYDROLASE, PUTATIVE (AFU_ORTHOLOGUE AFUA_2G14860)-RELATED"/>
    <property type="match status" value="1"/>
</dbReference>
<keyword evidence="3" id="KW-1185">Reference proteome</keyword>
<dbReference type="EMBL" id="VIGC01000004">
    <property type="protein sequence ID" value="TQE97235.1"/>
    <property type="molecule type" value="Genomic_DNA"/>
</dbReference>
<proteinExistence type="predicted"/>
<dbReference type="Gene3D" id="3.40.50.1820">
    <property type="entry name" value="alpha/beta hydrolase"/>
    <property type="match status" value="1"/>
</dbReference>
<dbReference type="OrthoDB" id="9775557at2"/>
<name>A0A540VKD5_9CHLR</name>
<dbReference type="Proteomes" id="UP000317371">
    <property type="component" value="Unassembled WGS sequence"/>
</dbReference>
<dbReference type="InterPro" id="IPR050266">
    <property type="entry name" value="AB_hydrolase_sf"/>
</dbReference>
<dbReference type="InterPro" id="IPR029058">
    <property type="entry name" value="AB_hydrolase_fold"/>
</dbReference>
<evidence type="ECO:0000313" key="3">
    <source>
        <dbReference type="Proteomes" id="UP000317371"/>
    </source>
</evidence>
<dbReference type="GO" id="GO:0016787">
    <property type="term" value="F:hydrolase activity"/>
    <property type="evidence" value="ECO:0007669"/>
    <property type="project" value="UniProtKB-KW"/>
</dbReference>
<dbReference type="PRINTS" id="PR00111">
    <property type="entry name" value="ABHYDROLASE"/>
</dbReference>
<dbReference type="AlphaFoldDB" id="A0A540VKD5"/>
<comment type="caution">
    <text evidence="2">The sequence shown here is derived from an EMBL/GenBank/DDBJ whole genome shotgun (WGS) entry which is preliminary data.</text>
</comment>
<dbReference type="Pfam" id="PF00561">
    <property type="entry name" value="Abhydrolase_1"/>
    <property type="match status" value="1"/>
</dbReference>
<dbReference type="SUPFAM" id="SSF53474">
    <property type="entry name" value="alpha/beta-Hydrolases"/>
    <property type="match status" value="1"/>
</dbReference>